<dbReference type="SUPFAM" id="SSF53850">
    <property type="entry name" value="Periplasmic binding protein-like II"/>
    <property type="match status" value="1"/>
</dbReference>
<evidence type="ECO:0000256" key="6">
    <source>
        <dbReference type="ARBA" id="ARBA00023136"/>
    </source>
</evidence>
<keyword evidence="5" id="KW-0406">Ion transport</keyword>
<organism evidence="13 14">
    <name type="scientific">Eucalyptus globulus</name>
    <name type="common">Tasmanian blue gum</name>
    <dbReference type="NCBI Taxonomy" id="34317"/>
    <lineage>
        <taxon>Eukaryota</taxon>
        <taxon>Viridiplantae</taxon>
        <taxon>Streptophyta</taxon>
        <taxon>Embryophyta</taxon>
        <taxon>Tracheophyta</taxon>
        <taxon>Spermatophyta</taxon>
        <taxon>Magnoliopsida</taxon>
        <taxon>eudicotyledons</taxon>
        <taxon>Gunneridae</taxon>
        <taxon>Pentapetalae</taxon>
        <taxon>rosids</taxon>
        <taxon>malvids</taxon>
        <taxon>Myrtales</taxon>
        <taxon>Myrtaceae</taxon>
        <taxon>Myrtoideae</taxon>
        <taxon>Eucalypteae</taxon>
        <taxon>Eucalyptus</taxon>
    </lineage>
</organism>
<dbReference type="Gene3D" id="1.10.287.70">
    <property type="match status" value="1"/>
</dbReference>
<evidence type="ECO:0000259" key="12">
    <source>
        <dbReference type="Pfam" id="PF00060"/>
    </source>
</evidence>
<evidence type="ECO:0000256" key="10">
    <source>
        <dbReference type="ARBA" id="ARBA00023303"/>
    </source>
</evidence>
<evidence type="ECO:0000313" key="13">
    <source>
        <dbReference type="EMBL" id="KAL3739966.1"/>
    </source>
</evidence>
<keyword evidence="3 11" id="KW-0812">Transmembrane</keyword>
<accession>A0ABD3KJ94</accession>
<dbReference type="PANTHER" id="PTHR18966">
    <property type="entry name" value="IONOTROPIC GLUTAMATE RECEPTOR"/>
    <property type="match status" value="1"/>
</dbReference>
<dbReference type="InterPro" id="IPR001320">
    <property type="entry name" value="Iontro_rcpt_C"/>
</dbReference>
<name>A0ABD3KJ94_EUCGL</name>
<keyword evidence="8" id="KW-0325">Glycoprotein</keyword>
<keyword evidence="4 11" id="KW-1133">Transmembrane helix</keyword>
<evidence type="ECO:0000256" key="9">
    <source>
        <dbReference type="ARBA" id="ARBA00023286"/>
    </source>
</evidence>
<evidence type="ECO:0000256" key="4">
    <source>
        <dbReference type="ARBA" id="ARBA00022989"/>
    </source>
</evidence>
<dbReference type="Pfam" id="PF00060">
    <property type="entry name" value="Lig_chan"/>
    <property type="match status" value="1"/>
</dbReference>
<protein>
    <recommendedName>
        <fullName evidence="12">Ionotropic glutamate receptor C-terminal domain-containing protein</fullName>
    </recommendedName>
</protein>
<sequence>MGLEYDFYSHHGTYEDLAKNVGNKFTQPFMGSGLSVIVPAKPDTDRALTFMEPFTATMWVASGGLLIYSTIVVGYLERPINPEFGGPWTNQLSTALCFAEEKVHHKFTRIVLVIWFFVALILTQSYTAGLTSMFTVRELRPNVNAMEKLRNSKAKVGCDPDAFICDHMNSTLKFSTEVIVPIWNTSSYGDELRSGNISALFLEYANMRALFTQYCDGYLTIGDDYRFGGFGFISTIRLFCVFPKGPSLAANFFEAILELSQSGEMKRLEKKWFSPDCTRGTSLVRNQVECAAMAFIREWKLVEISPQMLCCSAWLSGSLDST</sequence>
<dbReference type="GO" id="GO:0034220">
    <property type="term" value="P:monoatomic ion transmembrane transport"/>
    <property type="evidence" value="ECO:0007669"/>
    <property type="project" value="UniProtKB-KW"/>
</dbReference>
<dbReference type="Proteomes" id="UP001634007">
    <property type="component" value="Unassembled WGS sequence"/>
</dbReference>
<evidence type="ECO:0000256" key="3">
    <source>
        <dbReference type="ARBA" id="ARBA00022692"/>
    </source>
</evidence>
<keyword evidence="10" id="KW-0407">Ion channel</keyword>
<dbReference type="AlphaFoldDB" id="A0ABD3KJ94"/>
<dbReference type="GO" id="GO:0016020">
    <property type="term" value="C:membrane"/>
    <property type="evidence" value="ECO:0007669"/>
    <property type="project" value="UniProtKB-SubCell"/>
</dbReference>
<keyword evidence="2" id="KW-0813">Transport</keyword>
<evidence type="ECO:0000313" key="14">
    <source>
        <dbReference type="Proteomes" id="UP001634007"/>
    </source>
</evidence>
<proteinExistence type="predicted"/>
<evidence type="ECO:0000256" key="5">
    <source>
        <dbReference type="ARBA" id="ARBA00023065"/>
    </source>
</evidence>
<keyword evidence="9" id="KW-1071">Ligand-gated ion channel</keyword>
<keyword evidence="7" id="KW-0675">Receptor</keyword>
<gene>
    <name evidence="13" type="ORF">ACJRO7_021273</name>
</gene>
<dbReference type="InterPro" id="IPR015683">
    <property type="entry name" value="Ionotropic_Glu_rcpt"/>
</dbReference>
<evidence type="ECO:0000256" key="11">
    <source>
        <dbReference type="SAM" id="Phobius"/>
    </source>
</evidence>
<keyword evidence="6 11" id="KW-0472">Membrane</keyword>
<comment type="caution">
    <text evidence="13">The sequence shown here is derived from an EMBL/GenBank/DDBJ whole genome shotgun (WGS) entry which is preliminary data.</text>
</comment>
<keyword evidence="14" id="KW-1185">Reference proteome</keyword>
<evidence type="ECO:0000256" key="1">
    <source>
        <dbReference type="ARBA" id="ARBA00004141"/>
    </source>
</evidence>
<evidence type="ECO:0000256" key="7">
    <source>
        <dbReference type="ARBA" id="ARBA00023170"/>
    </source>
</evidence>
<feature type="domain" description="Ionotropic glutamate receptor C-terminal" evidence="12">
    <location>
        <begin position="56"/>
        <end position="177"/>
    </location>
</feature>
<feature type="transmembrane region" description="Helical" evidence="11">
    <location>
        <begin position="110"/>
        <end position="134"/>
    </location>
</feature>
<evidence type="ECO:0000256" key="2">
    <source>
        <dbReference type="ARBA" id="ARBA00022448"/>
    </source>
</evidence>
<comment type="subcellular location">
    <subcellularLocation>
        <location evidence="1">Membrane</location>
        <topology evidence="1">Multi-pass membrane protein</topology>
    </subcellularLocation>
</comment>
<evidence type="ECO:0000256" key="8">
    <source>
        <dbReference type="ARBA" id="ARBA00023180"/>
    </source>
</evidence>
<reference evidence="13 14" key="1">
    <citation type="submission" date="2024-11" db="EMBL/GenBank/DDBJ databases">
        <title>Chromosome-level genome assembly of Eucalyptus globulus Labill. provides insights into its genome evolution.</title>
        <authorList>
            <person name="Li X."/>
        </authorList>
    </citation>
    <scope>NUCLEOTIDE SEQUENCE [LARGE SCALE GENOMIC DNA]</scope>
    <source>
        <strain evidence="13">CL2024</strain>
        <tissue evidence="13">Fresh tender leaves</tissue>
    </source>
</reference>
<dbReference type="EMBL" id="JBJKBG010000005">
    <property type="protein sequence ID" value="KAL3739966.1"/>
    <property type="molecule type" value="Genomic_DNA"/>
</dbReference>
<feature type="transmembrane region" description="Helical" evidence="11">
    <location>
        <begin position="56"/>
        <end position="76"/>
    </location>
</feature>